<organism evidence="1 2">
    <name type="scientific">Actinacidiphila oryziradicis</name>
    <dbReference type="NCBI Taxonomy" id="2571141"/>
    <lineage>
        <taxon>Bacteria</taxon>
        <taxon>Bacillati</taxon>
        <taxon>Actinomycetota</taxon>
        <taxon>Actinomycetes</taxon>
        <taxon>Kitasatosporales</taxon>
        <taxon>Streptomycetaceae</taxon>
        <taxon>Actinacidiphila</taxon>
    </lineage>
</organism>
<gene>
    <name evidence="1" type="ORF">FCI23_42565</name>
</gene>
<evidence type="ECO:0000313" key="2">
    <source>
        <dbReference type="Proteomes" id="UP000305778"/>
    </source>
</evidence>
<accession>A0A4U0SJZ4</accession>
<reference evidence="1 2" key="1">
    <citation type="submission" date="2019-04" db="EMBL/GenBank/DDBJ databases">
        <title>Streptomyces oryziradicis sp. nov., a novel actinomycete isolated from rhizosphere soil of rice (Oryza sativa L.).</title>
        <authorList>
            <person name="Li C."/>
        </authorList>
    </citation>
    <scope>NUCLEOTIDE SEQUENCE [LARGE SCALE GENOMIC DNA]</scope>
    <source>
        <strain evidence="1 2">NEAU-C40</strain>
    </source>
</reference>
<sequence length="92" mass="10515">MLHRFHRAAIDADAGDDLAVDKRWTSFPSASGTKKDQAEEPALLFLRTWAEAVLQQVRRVEEIDRTARTLHRMHCEVEGITSDALAHSFREQ</sequence>
<dbReference type="RefSeq" id="WP_136729418.1">
    <property type="nucleotide sequence ID" value="NZ_SUMC01000083.1"/>
</dbReference>
<comment type="caution">
    <text evidence="1">The sequence shown here is derived from an EMBL/GenBank/DDBJ whole genome shotgun (WGS) entry which is preliminary data.</text>
</comment>
<dbReference type="AlphaFoldDB" id="A0A4U0SJZ4"/>
<proteinExistence type="predicted"/>
<dbReference type="EMBL" id="SUMC01000083">
    <property type="protein sequence ID" value="TKA00605.1"/>
    <property type="molecule type" value="Genomic_DNA"/>
</dbReference>
<protein>
    <submittedName>
        <fullName evidence="1">Uncharacterized protein</fullName>
    </submittedName>
</protein>
<dbReference type="Proteomes" id="UP000305778">
    <property type="component" value="Unassembled WGS sequence"/>
</dbReference>
<keyword evidence="2" id="KW-1185">Reference proteome</keyword>
<name>A0A4U0SJZ4_9ACTN</name>
<evidence type="ECO:0000313" key="1">
    <source>
        <dbReference type="EMBL" id="TKA00605.1"/>
    </source>
</evidence>